<sequence>KAKYRRSLGLARKLLDLAQKLDYFNKINGIFQNFIDEKQ</sequence>
<dbReference type="OrthoDB" id="2440459at2759"/>
<proteinExistence type="predicted"/>
<name>A0A9N9E1A8_9GLOM</name>
<evidence type="ECO:0000313" key="2">
    <source>
        <dbReference type="Proteomes" id="UP000789570"/>
    </source>
</evidence>
<dbReference type="Proteomes" id="UP000789570">
    <property type="component" value="Unassembled WGS sequence"/>
</dbReference>
<organism evidence="1 2">
    <name type="scientific">Funneliformis caledonium</name>
    <dbReference type="NCBI Taxonomy" id="1117310"/>
    <lineage>
        <taxon>Eukaryota</taxon>
        <taxon>Fungi</taxon>
        <taxon>Fungi incertae sedis</taxon>
        <taxon>Mucoromycota</taxon>
        <taxon>Glomeromycotina</taxon>
        <taxon>Glomeromycetes</taxon>
        <taxon>Glomerales</taxon>
        <taxon>Glomeraceae</taxon>
        <taxon>Funneliformis</taxon>
    </lineage>
</organism>
<dbReference type="AlphaFoldDB" id="A0A9N9E1A8"/>
<comment type="caution">
    <text evidence="1">The sequence shown here is derived from an EMBL/GenBank/DDBJ whole genome shotgun (WGS) entry which is preliminary data.</text>
</comment>
<accession>A0A9N9E1A8</accession>
<keyword evidence="2" id="KW-1185">Reference proteome</keyword>
<dbReference type="EMBL" id="CAJVPQ010004911">
    <property type="protein sequence ID" value="CAG8660424.1"/>
    <property type="molecule type" value="Genomic_DNA"/>
</dbReference>
<feature type="non-terminal residue" evidence="1">
    <location>
        <position position="1"/>
    </location>
</feature>
<protein>
    <submittedName>
        <fullName evidence="1">5165_t:CDS:1</fullName>
    </submittedName>
</protein>
<reference evidence="1" key="1">
    <citation type="submission" date="2021-06" db="EMBL/GenBank/DDBJ databases">
        <authorList>
            <person name="Kallberg Y."/>
            <person name="Tangrot J."/>
            <person name="Rosling A."/>
        </authorList>
    </citation>
    <scope>NUCLEOTIDE SEQUENCE</scope>
    <source>
        <strain evidence="1">UK204</strain>
    </source>
</reference>
<evidence type="ECO:0000313" key="1">
    <source>
        <dbReference type="EMBL" id="CAG8660424.1"/>
    </source>
</evidence>
<gene>
    <name evidence="1" type="ORF">FCALED_LOCUS11521</name>
</gene>